<proteinExistence type="predicted"/>
<evidence type="ECO:0000313" key="2">
    <source>
        <dbReference type="Proteomes" id="UP000634136"/>
    </source>
</evidence>
<comment type="caution">
    <text evidence="1">The sequence shown here is derived from an EMBL/GenBank/DDBJ whole genome shotgun (WGS) entry which is preliminary data.</text>
</comment>
<organism evidence="1 2">
    <name type="scientific">Senna tora</name>
    <dbReference type="NCBI Taxonomy" id="362788"/>
    <lineage>
        <taxon>Eukaryota</taxon>
        <taxon>Viridiplantae</taxon>
        <taxon>Streptophyta</taxon>
        <taxon>Embryophyta</taxon>
        <taxon>Tracheophyta</taxon>
        <taxon>Spermatophyta</taxon>
        <taxon>Magnoliopsida</taxon>
        <taxon>eudicotyledons</taxon>
        <taxon>Gunneridae</taxon>
        <taxon>Pentapetalae</taxon>
        <taxon>rosids</taxon>
        <taxon>fabids</taxon>
        <taxon>Fabales</taxon>
        <taxon>Fabaceae</taxon>
        <taxon>Caesalpinioideae</taxon>
        <taxon>Cassia clade</taxon>
        <taxon>Senna</taxon>
    </lineage>
</organism>
<keyword evidence="2" id="KW-1185">Reference proteome</keyword>
<name>A0A834X8T0_9FABA</name>
<accession>A0A834X8T0</accession>
<gene>
    <name evidence="1" type="ORF">G2W53_008509</name>
</gene>
<dbReference type="EMBL" id="JAAIUW010000003">
    <property type="protein sequence ID" value="KAF7840027.1"/>
    <property type="molecule type" value="Genomic_DNA"/>
</dbReference>
<dbReference type="Proteomes" id="UP000634136">
    <property type="component" value="Unassembled WGS sequence"/>
</dbReference>
<reference evidence="1" key="1">
    <citation type="submission" date="2020-09" db="EMBL/GenBank/DDBJ databases">
        <title>Genome-Enabled Discovery of Anthraquinone Biosynthesis in Senna tora.</title>
        <authorList>
            <person name="Kang S.-H."/>
            <person name="Pandey R.P."/>
            <person name="Lee C.-M."/>
            <person name="Sim J.-S."/>
            <person name="Jeong J.-T."/>
            <person name="Choi B.-S."/>
            <person name="Jung M."/>
            <person name="Ginzburg D."/>
            <person name="Zhao K."/>
            <person name="Won S.Y."/>
            <person name="Oh T.-J."/>
            <person name="Yu Y."/>
            <person name="Kim N.-H."/>
            <person name="Lee O.R."/>
            <person name="Lee T.-H."/>
            <person name="Bashyal P."/>
            <person name="Kim T.-S."/>
            <person name="Lee W.-H."/>
            <person name="Kawkins C."/>
            <person name="Kim C.-K."/>
            <person name="Kim J.S."/>
            <person name="Ahn B.O."/>
            <person name="Rhee S.Y."/>
            <person name="Sohng J.K."/>
        </authorList>
    </citation>
    <scope>NUCLEOTIDE SEQUENCE</scope>
    <source>
        <tissue evidence="1">Leaf</tissue>
    </source>
</reference>
<evidence type="ECO:0000313" key="1">
    <source>
        <dbReference type="EMBL" id="KAF7840027.1"/>
    </source>
</evidence>
<sequence length="35" mass="3549">MATRECAAEMPQSATFPVSSDYAAAAVHSGDFDGG</sequence>
<dbReference type="AlphaFoldDB" id="A0A834X8T0"/>
<protein>
    <submittedName>
        <fullName evidence="1">Uncharacterized protein</fullName>
    </submittedName>
</protein>